<sequence>MKSFTYTVQDKVGIHARPANKLVQALNAYKSKVTIKFGEKEANAKSLINLMALGLQYQSQVEFVIEGEDEEKVLNELPAILDREKI</sequence>
<keyword evidence="4" id="KW-0963">Cytoplasm</keyword>
<dbReference type="PROSITE" id="PS00369">
    <property type="entry name" value="PTS_HPR_HIS"/>
    <property type="match status" value="1"/>
</dbReference>
<dbReference type="SUPFAM" id="SSF55594">
    <property type="entry name" value="HPr-like"/>
    <property type="match status" value="1"/>
</dbReference>
<evidence type="ECO:0000256" key="1">
    <source>
        <dbReference type="ARBA" id="ARBA00003681"/>
    </source>
</evidence>
<dbReference type="PANTHER" id="PTHR33705">
    <property type="entry name" value="PHOSPHOCARRIER PROTEIN HPR"/>
    <property type="match status" value="1"/>
</dbReference>
<dbReference type="CDD" id="cd00367">
    <property type="entry name" value="PTS-HPr_like"/>
    <property type="match status" value="1"/>
</dbReference>
<protein>
    <recommendedName>
        <fullName evidence="3">Phosphocarrier protein HPr</fullName>
    </recommendedName>
</protein>
<dbReference type="PANTHER" id="PTHR33705:SF2">
    <property type="entry name" value="PHOSPHOCARRIER PROTEIN NPR"/>
    <property type="match status" value="1"/>
</dbReference>
<dbReference type="NCBIfam" id="TIGR01003">
    <property type="entry name" value="PTS_HPr_family"/>
    <property type="match status" value="1"/>
</dbReference>
<evidence type="ECO:0000313" key="8">
    <source>
        <dbReference type="Proteomes" id="UP000077623"/>
    </source>
</evidence>
<dbReference type="AlphaFoldDB" id="A0A1A9QEZ3"/>
<organism evidence="7 8">
    <name type="scientific">Candidatus Mycoplasma haematobovis</name>
    <dbReference type="NCBI Taxonomy" id="432608"/>
    <lineage>
        <taxon>Bacteria</taxon>
        <taxon>Bacillati</taxon>
        <taxon>Mycoplasmatota</taxon>
        <taxon>Mollicutes</taxon>
        <taxon>Mycoplasmataceae</taxon>
        <taxon>Mycoplasma</taxon>
    </lineage>
</organism>
<dbReference type="Gene3D" id="3.30.1340.10">
    <property type="entry name" value="HPr-like"/>
    <property type="match status" value="1"/>
</dbReference>
<reference evidence="8" key="1">
    <citation type="submission" date="2016-04" db="EMBL/GenBank/DDBJ databases">
        <authorList>
            <person name="Quiroz-Castaneda R.E."/>
            <person name="Martinez-Ocampo F."/>
        </authorList>
    </citation>
    <scope>NUCLEOTIDE SEQUENCE [LARGE SCALE GENOMIC DNA]</scope>
    <source>
        <strain evidence="8">INIFAP01</strain>
    </source>
</reference>
<gene>
    <name evidence="7" type="ORF">A6V39_02340</name>
</gene>
<comment type="caution">
    <text evidence="7">The sequence shown here is derived from an EMBL/GenBank/DDBJ whole genome shotgun (WGS) entry which is preliminary data.</text>
</comment>
<dbReference type="PRINTS" id="PR00107">
    <property type="entry name" value="PHOSPHOCPHPR"/>
</dbReference>
<comment type="function">
    <text evidence="1">General (non sugar-specific) component of the phosphoenolpyruvate-dependent sugar phosphotransferase system (sugar PTS). This major carbohydrate active-transport system catalyzes the phosphorylation of incoming sugar substrates concomitantly with their translocation across the cell membrane. The phosphoryl group from phosphoenolpyruvate (PEP) is transferred to the phosphoryl carrier protein HPr by enzyme I. Phospho-HPr then transfers it to the PTS EIIA domain.</text>
</comment>
<evidence type="ECO:0000256" key="3">
    <source>
        <dbReference type="ARBA" id="ARBA00020422"/>
    </source>
</evidence>
<proteinExistence type="predicted"/>
<evidence type="ECO:0000259" key="6">
    <source>
        <dbReference type="PROSITE" id="PS51350"/>
    </source>
</evidence>
<dbReference type="GO" id="GO:0005737">
    <property type="term" value="C:cytoplasm"/>
    <property type="evidence" value="ECO:0007669"/>
    <property type="project" value="UniProtKB-SubCell"/>
</dbReference>
<dbReference type="InterPro" id="IPR002114">
    <property type="entry name" value="PTS_HPr_Ser_P_site"/>
</dbReference>
<dbReference type="InterPro" id="IPR035895">
    <property type="entry name" value="HPr-like_sf"/>
</dbReference>
<dbReference type="PROSITE" id="PS51350">
    <property type="entry name" value="PTS_HPR_DOM"/>
    <property type="match status" value="1"/>
</dbReference>
<dbReference type="GO" id="GO:0009401">
    <property type="term" value="P:phosphoenolpyruvate-dependent sugar phosphotransferase system"/>
    <property type="evidence" value="ECO:0007669"/>
    <property type="project" value="UniProtKB-KW"/>
</dbReference>
<dbReference type="PROSITE" id="PS00589">
    <property type="entry name" value="PTS_HPR_SER"/>
    <property type="match status" value="1"/>
</dbReference>
<name>A0A1A9QEZ3_9MOLU</name>
<dbReference type="InterPro" id="IPR000032">
    <property type="entry name" value="HPr-like"/>
</dbReference>
<evidence type="ECO:0000256" key="5">
    <source>
        <dbReference type="ARBA" id="ARBA00022683"/>
    </source>
</evidence>
<evidence type="ECO:0000256" key="2">
    <source>
        <dbReference type="ARBA" id="ARBA00004496"/>
    </source>
</evidence>
<accession>A0A1A9QEZ3</accession>
<dbReference type="RefSeq" id="WP_187150108.1">
    <property type="nucleotide sequence ID" value="NZ_LWUJ01000011.1"/>
</dbReference>
<keyword evidence="8" id="KW-1185">Reference proteome</keyword>
<dbReference type="EMBL" id="LWUJ01000011">
    <property type="protein sequence ID" value="OAL10260.1"/>
    <property type="molecule type" value="Genomic_DNA"/>
</dbReference>
<dbReference type="InterPro" id="IPR050399">
    <property type="entry name" value="HPr"/>
</dbReference>
<dbReference type="STRING" id="432608.A6V39_02340"/>
<dbReference type="Proteomes" id="UP000077623">
    <property type="component" value="Unassembled WGS sequence"/>
</dbReference>
<evidence type="ECO:0000256" key="4">
    <source>
        <dbReference type="ARBA" id="ARBA00022490"/>
    </source>
</evidence>
<keyword evidence="5" id="KW-0598">Phosphotransferase system</keyword>
<comment type="subcellular location">
    <subcellularLocation>
        <location evidence="2">Cytoplasm</location>
    </subcellularLocation>
</comment>
<dbReference type="InterPro" id="IPR001020">
    <property type="entry name" value="PTS_HPr_His_P_site"/>
</dbReference>
<dbReference type="Pfam" id="PF00381">
    <property type="entry name" value="PTS-HPr"/>
    <property type="match status" value="1"/>
</dbReference>
<evidence type="ECO:0000313" key="7">
    <source>
        <dbReference type="EMBL" id="OAL10260.1"/>
    </source>
</evidence>
<feature type="domain" description="HPr" evidence="6">
    <location>
        <begin position="1"/>
        <end position="86"/>
    </location>
</feature>